<organism evidence="1 2">
    <name type="scientific">Hibiscus sabdariffa</name>
    <name type="common">roselle</name>
    <dbReference type="NCBI Taxonomy" id="183260"/>
    <lineage>
        <taxon>Eukaryota</taxon>
        <taxon>Viridiplantae</taxon>
        <taxon>Streptophyta</taxon>
        <taxon>Embryophyta</taxon>
        <taxon>Tracheophyta</taxon>
        <taxon>Spermatophyta</taxon>
        <taxon>Magnoliopsida</taxon>
        <taxon>eudicotyledons</taxon>
        <taxon>Gunneridae</taxon>
        <taxon>Pentapetalae</taxon>
        <taxon>rosids</taxon>
        <taxon>malvids</taxon>
        <taxon>Malvales</taxon>
        <taxon>Malvaceae</taxon>
        <taxon>Malvoideae</taxon>
        <taxon>Hibiscus</taxon>
    </lineage>
</organism>
<dbReference type="Proteomes" id="UP001472677">
    <property type="component" value="Unassembled WGS sequence"/>
</dbReference>
<keyword evidence="2" id="KW-1185">Reference proteome</keyword>
<gene>
    <name evidence="1" type="ORF">V6N12_034264</name>
</gene>
<sequence>MRRLVRDARILRQIILVQTKTMKVALIPKPITVVIKFMPEPPNIFSDCLGICLRVKRKKVGDSPSGRSGFSEKKHVWRETTGEKKGQFLIRKEKLPHGSISFWMLKMGLKTTRQIGFPLVV</sequence>
<comment type="caution">
    <text evidence="1">The sequence shown here is derived from an EMBL/GenBank/DDBJ whole genome shotgun (WGS) entry which is preliminary data.</text>
</comment>
<proteinExistence type="predicted"/>
<reference evidence="1 2" key="1">
    <citation type="journal article" date="2024" name="G3 (Bethesda)">
        <title>Genome assembly of Hibiscus sabdariffa L. provides insights into metabolisms of medicinal natural products.</title>
        <authorList>
            <person name="Kim T."/>
        </authorList>
    </citation>
    <scope>NUCLEOTIDE SEQUENCE [LARGE SCALE GENOMIC DNA]</scope>
    <source>
        <strain evidence="1">TK-2024</strain>
        <tissue evidence="1">Old leaves</tissue>
    </source>
</reference>
<accession>A0ABR2BH94</accession>
<name>A0ABR2BH94_9ROSI</name>
<dbReference type="EMBL" id="JBBPBM010000118">
    <property type="protein sequence ID" value="KAK8506540.1"/>
    <property type="molecule type" value="Genomic_DNA"/>
</dbReference>
<evidence type="ECO:0000313" key="1">
    <source>
        <dbReference type="EMBL" id="KAK8506540.1"/>
    </source>
</evidence>
<evidence type="ECO:0000313" key="2">
    <source>
        <dbReference type="Proteomes" id="UP001472677"/>
    </source>
</evidence>
<protein>
    <submittedName>
        <fullName evidence="1">Uncharacterized protein</fullName>
    </submittedName>
</protein>